<dbReference type="RefSeq" id="WP_016921998.1">
    <property type="nucleotide sequence ID" value="NZ_CP044331.1"/>
</dbReference>
<evidence type="ECO:0000313" key="2">
    <source>
        <dbReference type="EMBL" id="QGM99030.1"/>
    </source>
</evidence>
<gene>
    <name evidence="2" type="ORF">F7D14_17095</name>
</gene>
<keyword evidence="3" id="KW-1185">Reference proteome</keyword>
<dbReference type="EMBL" id="CP044331">
    <property type="protein sequence ID" value="QGM99030.1"/>
    <property type="molecule type" value="Genomic_DNA"/>
</dbReference>
<evidence type="ECO:0008006" key="4">
    <source>
        <dbReference type="Google" id="ProtNLM"/>
    </source>
</evidence>
<feature type="signal peptide" evidence="1">
    <location>
        <begin position="1"/>
        <end position="24"/>
    </location>
</feature>
<name>A0A6B8MEG8_9HYPH</name>
<reference evidence="2 3" key="1">
    <citation type="submission" date="2019-09" db="EMBL/GenBank/DDBJ databases">
        <title>Isolation and complete genome sequencing of Methylocystis species.</title>
        <authorList>
            <person name="Rumah B.L."/>
            <person name="Stead C.E."/>
            <person name="Stevens B.C."/>
            <person name="Minton N.P."/>
            <person name="Grosse-Honebrink A."/>
            <person name="Zhang Y."/>
        </authorList>
    </citation>
    <scope>NUCLEOTIDE SEQUENCE [LARGE SCALE GENOMIC DNA]</scope>
    <source>
        <strain evidence="2 3">BRCS2</strain>
    </source>
</reference>
<organism evidence="2 3">
    <name type="scientific">Methylocystis parvus</name>
    <dbReference type="NCBI Taxonomy" id="134"/>
    <lineage>
        <taxon>Bacteria</taxon>
        <taxon>Pseudomonadati</taxon>
        <taxon>Pseudomonadota</taxon>
        <taxon>Alphaproteobacteria</taxon>
        <taxon>Hyphomicrobiales</taxon>
        <taxon>Methylocystaceae</taxon>
        <taxon>Methylocystis</taxon>
    </lineage>
</organism>
<evidence type="ECO:0000256" key="1">
    <source>
        <dbReference type="SAM" id="SignalP"/>
    </source>
</evidence>
<evidence type="ECO:0000313" key="3">
    <source>
        <dbReference type="Proteomes" id="UP000422569"/>
    </source>
</evidence>
<keyword evidence="1" id="KW-0732">Signal</keyword>
<dbReference type="Proteomes" id="UP000422569">
    <property type="component" value="Chromosome"/>
</dbReference>
<sequence length="80" mass="8603">MSVARFVPYIFMAALALASGHARAIPAFCWHVRCAPTGKCVTPPNINPTVDYPAPTVPYSVWYNECFMPHCAGDPSGACS</sequence>
<feature type="chain" id="PRO_5025554204" description="DUF3551 domain-containing protein" evidence="1">
    <location>
        <begin position="25"/>
        <end position="80"/>
    </location>
</feature>
<proteinExistence type="predicted"/>
<protein>
    <recommendedName>
        <fullName evidence="4">DUF3551 domain-containing protein</fullName>
    </recommendedName>
</protein>
<dbReference type="KEGG" id="mpar:F7D14_17095"/>
<dbReference type="AlphaFoldDB" id="A0A6B8MEG8"/>
<accession>A0A6B8MEG8</accession>